<dbReference type="Proteomes" id="UP000295773">
    <property type="component" value="Unassembled WGS sequence"/>
</dbReference>
<dbReference type="PROSITE" id="PS51257">
    <property type="entry name" value="PROKAR_LIPOPROTEIN"/>
    <property type="match status" value="1"/>
</dbReference>
<proteinExistence type="predicted"/>
<protein>
    <submittedName>
        <fullName evidence="2">Putative ribosomally synthesized peptide with SipW-like signal peptide</fullName>
    </submittedName>
</protein>
<dbReference type="AlphaFoldDB" id="A0A4R3TE75"/>
<sequence>MKANKKFFGTALALALACGVGIGATLAYLNHVTEDKVNTFTSSKDIQTEITETEFHDDIASNYYPGQVITKNPGMVNNSDTESIWVAVKLDYVDNDKKKVSAAEFEKYASIVYGSEGNYQNGVNPAWIKIASNNTSDVYMFSQQVAPHTTTNPTVFDAVKVNTGIKEVIKTEYETTTIYDKDKNPIDVKNEEVNTSVDYYIANEQGDLVKTDVFTLPKFEVVVKGFAMQATGVDEATAKTELVNLVNAHLADGENSYTAK</sequence>
<accession>A0A4R3TE75</accession>
<evidence type="ECO:0000313" key="2">
    <source>
        <dbReference type="EMBL" id="TCU60162.1"/>
    </source>
</evidence>
<organism evidence="2 3">
    <name type="scientific">Longicatena caecimuris</name>
    <dbReference type="NCBI Taxonomy" id="1796635"/>
    <lineage>
        <taxon>Bacteria</taxon>
        <taxon>Bacillati</taxon>
        <taxon>Bacillota</taxon>
        <taxon>Erysipelotrichia</taxon>
        <taxon>Erysipelotrichales</taxon>
        <taxon>Erysipelotrichaceae</taxon>
        <taxon>Longicatena</taxon>
    </lineage>
</organism>
<feature type="signal peptide" evidence="1">
    <location>
        <begin position="1"/>
        <end position="27"/>
    </location>
</feature>
<keyword evidence="1" id="KW-0732">Signal</keyword>
<gene>
    <name evidence="2" type="ORF">EDD61_10821</name>
</gene>
<dbReference type="RefSeq" id="WP_008979776.1">
    <property type="nucleotide sequence ID" value="NZ_DBGDHU010000017.1"/>
</dbReference>
<comment type="caution">
    <text evidence="2">The sequence shown here is derived from an EMBL/GenBank/DDBJ whole genome shotgun (WGS) entry which is preliminary data.</text>
</comment>
<keyword evidence="3" id="KW-1185">Reference proteome</keyword>
<dbReference type="NCBIfam" id="TIGR04088">
    <property type="entry name" value="cognate_SipW"/>
    <property type="match status" value="1"/>
</dbReference>
<dbReference type="InterPro" id="IPR023833">
    <property type="entry name" value="Signal_pept_SipW-depend-type"/>
</dbReference>
<evidence type="ECO:0000313" key="3">
    <source>
        <dbReference type="Proteomes" id="UP000295773"/>
    </source>
</evidence>
<evidence type="ECO:0000256" key="1">
    <source>
        <dbReference type="SAM" id="SignalP"/>
    </source>
</evidence>
<feature type="chain" id="PRO_5038474087" evidence="1">
    <location>
        <begin position="28"/>
        <end position="260"/>
    </location>
</feature>
<dbReference type="EMBL" id="SMBP01000008">
    <property type="protein sequence ID" value="TCU60162.1"/>
    <property type="molecule type" value="Genomic_DNA"/>
</dbReference>
<reference evidence="2 3" key="1">
    <citation type="submission" date="2019-03" db="EMBL/GenBank/DDBJ databases">
        <title>Genomic Encyclopedia of Type Strains, Phase IV (KMG-IV): sequencing the most valuable type-strain genomes for metagenomic binning, comparative biology and taxonomic classification.</title>
        <authorList>
            <person name="Goeker M."/>
        </authorList>
    </citation>
    <scope>NUCLEOTIDE SEQUENCE [LARGE SCALE GENOMIC DNA]</scope>
    <source>
        <strain evidence="2 3">DSM 29481</strain>
    </source>
</reference>
<name>A0A4R3TE75_9FIRM</name>